<organism evidence="2 3">
    <name type="scientific">Anaerosporobacter mobilis DSM 15930</name>
    <dbReference type="NCBI Taxonomy" id="1120996"/>
    <lineage>
        <taxon>Bacteria</taxon>
        <taxon>Bacillati</taxon>
        <taxon>Bacillota</taxon>
        <taxon>Clostridia</taxon>
        <taxon>Lachnospirales</taxon>
        <taxon>Lachnospiraceae</taxon>
        <taxon>Anaerosporobacter</taxon>
    </lineage>
</organism>
<feature type="domain" description="Integron-associated effector binding protein" evidence="1">
    <location>
        <begin position="12"/>
        <end position="152"/>
    </location>
</feature>
<evidence type="ECO:0000313" key="2">
    <source>
        <dbReference type="EMBL" id="SHM22696.1"/>
    </source>
</evidence>
<proteinExistence type="predicted"/>
<accession>A0A1M7H2Y5</accession>
<keyword evidence="3" id="KW-1185">Reference proteome</keyword>
<evidence type="ECO:0000313" key="3">
    <source>
        <dbReference type="Proteomes" id="UP000184038"/>
    </source>
</evidence>
<gene>
    <name evidence="2" type="ORF">SAMN02746066_01255</name>
</gene>
<evidence type="ECO:0000259" key="1">
    <source>
        <dbReference type="Pfam" id="PF14526"/>
    </source>
</evidence>
<sequence>MKADEITIVQMKKDTTIYGLTLKSSDHRQSKDISKLSTEFYFKSNQESEKTFPFYILSKDYNESTKEFQLFVAGVTPFEGSSQMTLPKGYYAVMTIKPKFKFFWGITIGQAKTFFYRKWLPCSEYTGLNMEYEYHTQRSVTNQPTIDLYFAIKEK</sequence>
<dbReference type="Gene3D" id="3.20.80.10">
    <property type="entry name" value="Regulatory factor, effector binding domain"/>
    <property type="match status" value="1"/>
</dbReference>
<dbReference type="Pfam" id="PF14526">
    <property type="entry name" value="Cass2"/>
    <property type="match status" value="1"/>
</dbReference>
<dbReference type="InterPro" id="IPR011256">
    <property type="entry name" value="Reg_factor_effector_dom_sf"/>
</dbReference>
<dbReference type="OrthoDB" id="1862159at2"/>
<dbReference type="Proteomes" id="UP000184038">
    <property type="component" value="Unassembled WGS sequence"/>
</dbReference>
<dbReference type="AlphaFoldDB" id="A0A1M7H2Y5"/>
<dbReference type="RefSeq" id="WP_073284696.1">
    <property type="nucleotide sequence ID" value="NZ_FRCP01000007.1"/>
</dbReference>
<dbReference type="STRING" id="1120996.SAMN02746066_01255"/>
<dbReference type="SUPFAM" id="SSF55136">
    <property type="entry name" value="Probable bacterial effector-binding domain"/>
    <property type="match status" value="1"/>
</dbReference>
<reference evidence="2 3" key="1">
    <citation type="submission" date="2016-11" db="EMBL/GenBank/DDBJ databases">
        <authorList>
            <person name="Jaros S."/>
            <person name="Januszkiewicz K."/>
            <person name="Wedrychowicz H."/>
        </authorList>
    </citation>
    <scope>NUCLEOTIDE SEQUENCE [LARGE SCALE GENOMIC DNA]</scope>
    <source>
        <strain evidence="2 3">DSM 15930</strain>
    </source>
</reference>
<dbReference type="InterPro" id="IPR029441">
    <property type="entry name" value="Cass2"/>
</dbReference>
<protein>
    <recommendedName>
        <fullName evidence="1">Integron-associated effector binding protein domain-containing protein</fullName>
    </recommendedName>
</protein>
<name>A0A1M7H2Y5_9FIRM</name>
<dbReference type="EMBL" id="FRCP01000007">
    <property type="protein sequence ID" value="SHM22696.1"/>
    <property type="molecule type" value="Genomic_DNA"/>
</dbReference>